<evidence type="ECO:0000259" key="2">
    <source>
        <dbReference type="Pfam" id="PF03432"/>
    </source>
</evidence>
<feature type="domain" description="MobA/VirD2-like nuclease" evidence="2">
    <location>
        <begin position="19"/>
        <end position="147"/>
    </location>
</feature>
<evidence type="ECO:0000313" key="3">
    <source>
        <dbReference type="EMBL" id="KXA16633.1"/>
    </source>
</evidence>
<keyword evidence="4" id="KW-1185">Reference proteome</keyword>
<reference evidence="4" key="1">
    <citation type="submission" date="2016-01" db="EMBL/GenBank/DDBJ databases">
        <authorList>
            <person name="Mitreva M."/>
            <person name="Pepin K.H."/>
            <person name="Mihindukulasuriya K.A."/>
            <person name="Fulton R."/>
            <person name="Fronick C."/>
            <person name="O'Laughlin M."/>
            <person name="Miner T."/>
            <person name="Herter B."/>
            <person name="Rosa B.A."/>
            <person name="Cordes M."/>
            <person name="Tomlinson C."/>
            <person name="Wollam A."/>
            <person name="Palsikar V.B."/>
            <person name="Mardis E.R."/>
            <person name="Wilson R.K."/>
        </authorList>
    </citation>
    <scope>NUCLEOTIDE SEQUENCE [LARGE SCALE GENOMIC DNA]</scope>
    <source>
        <strain evidence="4">CMW8396</strain>
    </source>
</reference>
<dbReference type="Proteomes" id="UP000070617">
    <property type="component" value="Unassembled WGS sequence"/>
</dbReference>
<name>A0A133NK18_9FUSO</name>
<keyword evidence="1" id="KW-0175">Coiled coil</keyword>
<dbReference type="EMBL" id="LRPX01000008">
    <property type="protein sequence ID" value="KXA16633.1"/>
    <property type="molecule type" value="Genomic_DNA"/>
</dbReference>
<organism evidence="3 4">
    <name type="scientific">Fusobacterium equinum</name>
    <dbReference type="NCBI Taxonomy" id="134605"/>
    <lineage>
        <taxon>Bacteria</taxon>
        <taxon>Fusobacteriati</taxon>
        <taxon>Fusobacteriota</taxon>
        <taxon>Fusobacteriia</taxon>
        <taxon>Fusobacteriales</taxon>
        <taxon>Fusobacteriaceae</taxon>
        <taxon>Fusobacterium</taxon>
    </lineage>
</organism>
<dbReference type="STRING" id="134605.HMPREF3206_00403"/>
<evidence type="ECO:0000256" key="1">
    <source>
        <dbReference type="SAM" id="Coils"/>
    </source>
</evidence>
<dbReference type="PATRIC" id="fig|134605.3.peg.403"/>
<sequence length="443" mass="52295">MAITKIHPIKSTLNLAIDYITNEEKTDEKILVSTHNCFVSTAHTSFLKTREDNKVSGSVLARHLIQSFLPSEATPEMAHQIGLELCKKILKDEYEFVISTHIDKGHIHNHIIFNNVNMVTGKCYQSNKRSYHQIRYQSDKLCKENNLSVIDEFYETYRKKYKTNGKSWYENDQFKKGTSWKSRLQFDIDRAIKQSKDWDDFIKRMADLNYEIKYGKHIAFKHKDKERFTRAKTIGEDYTEERLKERILDNANQRTYAVKKRIGNIIDIANNEKIKSSKGYEYWATKHNLKTAADTVLLMREKGFNSLAQLDNFIKESADKRQELQNKIKVVDGKISTLSSTMEQVHTVTKYRQIYLAYKKYTTDKAFYDEYKSQIIMYQNALAELKKSYTKLSNSKDILKELDSLHEKKNTLMQEYSSAKTDMKELYQIRKNYKKYMGKEMER</sequence>
<proteinExistence type="predicted"/>
<evidence type="ECO:0000313" key="4">
    <source>
        <dbReference type="Proteomes" id="UP000070617"/>
    </source>
</evidence>
<protein>
    <submittedName>
        <fullName evidence="3">Relaxase/mobilization nuclease domain protein</fullName>
    </submittedName>
</protein>
<dbReference type="RefSeq" id="WP_060793409.1">
    <property type="nucleotide sequence ID" value="NZ_KQ956514.1"/>
</dbReference>
<comment type="caution">
    <text evidence="3">The sequence shown here is derived from an EMBL/GenBank/DDBJ whole genome shotgun (WGS) entry which is preliminary data.</text>
</comment>
<dbReference type="Pfam" id="PF03432">
    <property type="entry name" value="Relaxase"/>
    <property type="match status" value="1"/>
</dbReference>
<feature type="coiled-coil region" evidence="1">
    <location>
        <begin position="307"/>
        <end position="334"/>
    </location>
</feature>
<gene>
    <name evidence="3" type="ORF">HMPREF3206_00403</name>
</gene>
<dbReference type="AlphaFoldDB" id="A0A133NK18"/>
<accession>A0A133NK18</accession>
<dbReference type="InterPro" id="IPR005094">
    <property type="entry name" value="Endonuclease_MobA/VirD2"/>
</dbReference>
<feature type="coiled-coil region" evidence="1">
    <location>
        <begin position="368"/>
        <end position="422"/>
    </location>
</feature>